<dbReference type="InterPro" id="IPR036388">
    <property type="entry name" value="WH-like_DNA-bd_sf"/>
</dbReference>
<dbReference type="SMART" id="SM00418">
    <property type="entry name" value="HTH_ARSR"/>
    <property type="match status" value="1"/>
</dbReference>
<dbReference type="InterPro" id="IPR011991">
    <property type="entry name" value="ArsR-like_HTH"/>
</dbReference>
<dbReference type="PANTHER" id="PTHR33154">
    <property type="entry name" value="TRANSCRIPTIONAL REGULATOR, ARSR FAMILY"/>
    <property type="match status" value="1"/>
</dbReference>
<accession>A0A0D1XW00</accession>
<dbReference type="GeneID" id="42304301"/>
<proteinExistence type="predicted"/>
<dbReference type="OrthoDB" id="9798835at2"/>
<protein>
    <submittedName>
        <fullName evidence="6">ArsR family transcriptional regulator</fullName>
    </submittedName>
</protein>
<dbReference type="InterPro" id="IPR051081">
    <property type="entry name" value="HTH_MetalResp_TranReg"/>
</dbReference>
<keyword evidence="3" id="KW-0804">Transcription</keyword>
<evidence type="ECO:0000259" key="4">
    <source>
        <dbReference type="PROSITE" id="PS50987"/>
    </source>
</evidence>
<name>A0A0D1XW00_ANEMI</name>
<dbReference type="InterPro" id="IPR036390">
    <property type="entry name" value="WH_DNA-bd_sf"/>
</dbReference>
<dbReference type="PANTHER" id="PTHR33154:SF18">
    <property type="entry name" value="ARSENICAL RESISTANCE OPERON REPRESSOR"/>
    <property type="match status" value="1"/>
</dbReference>
<dbReference type="InterPro" id="IPR001845">
    <property type="entry name" value="HTH_ArsR_DNA-bd_dom"/>
</dbReference>
<dbReference type="PROSITE" id="PS50987">
    <property type="entry name" value="HTH_ARSR_2"/>
    <property type="match status" value="1"/>
</dbReference>
<organism evidence="5 7">
    <name type="scientific">Aneurinibacillus migulanus</name>
    <name type="common">Bacillus migulanus</name>
    <dbReference type="NCBI Taxonomy" id="47500"/>
    <lineage>
        <taxon>Bacteria</taxon>
        <taxon>Bacillati</taxon>
        <taxon>Bacillota</taxon>
        <taxon>Bacilli</taxon>
        <taxon>Bacillales</taxon>
        <taxon>Paenibacillaceae</taxon>
        <taxon>Aneurinibacillus group</taxon>
        <taxon>Aneurinibacillus</taxon>
    </lineage>
</organism>
<sequence>MRKNTIEEMSSLLKIVGDKTRLTILGYLKEKELCVCDLVDLLDMSQPGISQHLKKLRVAGIIHERREGTWAYFRLNTELDSYLAQIIDALPSQTTNLRNYEMTRQNNCCVVEEENK</sequence>
<evidence type="ECO:0000256" key="3">
    <source>
        <dbReference type="ARBA" id="ARBA00023163"/>
    </source>
</evidence>
<keyword evidence="2" id="KW-0238">DNA-binding</keyword>
<dbReference type="AlphaFoldDB" id="A0A0D1XW00"/>
<evidence type="ECO:0000313" key="6">
    <source>
        <dbReference type="EMBL" id="SDJ13390.1"/>
    </source>
</evidence>
<keyword evidence="7" id="KW-1185">Reference proteome</keyword>
<dbReference type="CDD" id="cd00090">
    <property type="entry name" value="HTH_ARSR"/>
    <property type="match status" value="1"/>
</dbReference>
<dbReference type="Proteomes" id="UP000182836">
    <property type="component" value="Unassembled WGS sequence"/>
</dbReference>
<dbReference type="GO" id="GO:0003700">
    <property type="term" value="F:DNA-binding transcription factor activity"/>
    <property type="evidence" value="ECO:0007669"/>
    <property type="project" value="InterPro"/>
</dbReference>
<dbReference type="Pfam" id="PF01022">
    <property type="entry name" value="HTH_5"/>
    <property type="match status" value="1"/>
</dbReference>
<dbReference type="EMBL" id="LGUG01000004">
    <property type="protein sequence ID" value="KON94710.1"/>
    <property type="molecule type" value="Genomic_DNA"/>
</dbReference>
<evidence type="ECO:0000256" key="2">
    <source>
        <dbReference type="ARBA" id="ARBA00023125"/>
    </source>
</evidence>
<dbReference type="NCBIfam" id="NF033788">
    <property type="entry name" value="HTH_metalloreg"/>
    <property type="match status" value="1"/>
</dbReference>
<evidence type="ECO:0000256" key="1">
    <source>
        <dbReference type="ARBA" id="ARBA00023015"/>
    </source>
</evidence>
<reference evidence="6 8" key="2">
    <citation type="submission" date="2016-10" db="EMBL/GenBank/DDBJ databases">
        <authorList>
            <person name="de Groot N.N."/>
        </authorList>
    </citation>
    <scope>NUCLEOTIDE SEQUENCE [LARGE SCALE GENOMIC DNA]</scope>
    <source>
        <strain evidence="6 8">DSM 2895</strain>
    </source>
</reference>
<dbReference type="SUPFAM" id="SSF46785">
    <property type="entry name" value="Winged helix' DNA-binding domain"/>
    <property type="match status" value="1"/>
</dbReference>
<dbReference type="EMBL" id="FNED01000012">
    <property type="protein sequence ID" value="SDJ13390.1"/>
    <property type="molecule type" value="Genomic_DNA"/>
</dbReference>
<gene>
    <name evidence="5" type="ORF">AF333_03645</name>
    <name evidence="6" type="ORF">SAMN04487909_112102</name>
</gene>
<evidence type="ECO:0000313" key="8">
    <source>
        <dbReference type="Proteomes" id="UP000182836"/>
    </source>
</evidence>
<dbReference type="Gene3D" id="1.10.10.10">
    <property type="entry name" value="Winged helix-like DNA-binding domain superfamily/Winged helix DNA-binding domain"/>
    <property type="match status" value="1"/>
</dbReference>
<evidence type="ECO:0000313" key="5">
    <source>
        <dbReference type="EMBL" id="KON94710.1"/>
    </source>
</evidence>
<dbReference type="PATRIC" id="fig|47500.8.peg.4022"/>
<keyword evidence="1" id="KW-0805">Transcription regulation</keyword>
<evidence type="ECO:0000313" key="7">
    <source>
        <dbReference type="Proteomes" id="UP000037269"/>
    </source>
</evidence>
<feature type="domain" description="HTH arsR-type" evidence="4">
    <location>
        <begin position="1"/>
        <end position="98"/>
    </location>
</feature>
<dbReference type="Proteomes" id="UP000037269">
    <property type="component" value="Unassembled WGS sequence"/>
</dbReference>
<dbReference type="PRINTS" id="PR00778">
    <property type="entry name" value="HTHARSR"/>
</dbReference>
<dbReference type="RefSeq" id="WP_043068470.1">
    <property type="nucleotide sequence ID" value="NZ_BJOA01000173.1"/>
</dbReference>
<dbReference type="GO" id="GO:0003677">
    <property type="term" value="F:DNA binding"/>
    <property type="evidence" value="ECO:0007669"/>
    <property type="project" value="UniProtKB-KW"/>
</dbReference>
<dbReference type="STRING" id="47500.AF333_03645"/>
<reference evidence="5 7" key="1">
    <citation type="submission" date="2015-07" db="EMBL/GenBank/DDBJ databases">
        <title>Fjat-14205 dsm 2895.</title>
        <authorList>
            <person name="Liu B."/>
            <person name="Wang J."/>
            <person name="Zhu Y."/>
            <person name="Liu G."/>
            <person name="Chen Q."/>
            <person name="Chen Z."/>
            <person name="Lan J."/>
            <person name="Che J."/>
            <person name="Ge C."/>
            <person name="Shi H."/>
            <person name="Pan Z."/>
            <person name="Liu X."/>
        </authorList>
    </citation>
    <scope>NUCLEOTIDE SEQUENCE [LARGE SCALE GENOMIC DNA]</scope>
    <source>
        <strain evidence="5 7">DSM 2895</strain>
    </source>
</reference>